<keyword evidence="4" id="KW-1185">Reference proteome</keyword>
<dbReference type="Gene3D" id="3.40.50.300">
    <property type="entry name" value="P-loop containing nucleotide triphosphate hydrolases"/>
    <property type="match status" value="1"/>
</dbReference>
<dbReference type="Proteomes" id="UP000256645">
    <property type="component" value="Unassembled WGS sequence"/>
</dbReference>
<evidence type="ECO:0000256" key="1">
    <source>
        <dbReference type="ARBA" id="ARBA00022737"/>
    </source>
</evidence>
<dbReference type="InterPro" id="IPR056884">
    <property type="entry name" value="NPHP3-like_N"/>
</dbReference>
<protein>
    <recommendedName>
        <fullName evidence="2">Nephrocystin 3-like N-terminal domain-containing protein</fullName>
    </recommendedName>
</protein>
<dbReference type="Pfam" id="PF24883">
    <property type="entry name" value="NPHP3_N"/>
    <property type="match status" value="1"/>
</dbReference>
<dbReference type="AlphaFoldDB" id="A0A3D8QPB6"/>
<gene>
    <name evidence="3" type="ORF">BP6252_11208</name>
</gene>
<feature type="domain" description="Nephrocystin 3-like N-terminal" evidence="2">
    <location>
        <begin position="49"/>
        <end position="222"/>
    </location>
</feature>
<dbReference type="STRING" id="1849047.A0A3D8QPB6"/>
<evidence type="ECO:0000259" key="2">
    <source>
        <dbReference type="Pfam" id="PF24883"/>
    </source>
</evidence>
<reference evidence="3 4" key="1">
    <citation type="journal article" date="2018" name="IMA Fungus">
        <title>IMA Genome-F 9: Draft genome sequence of Annulohypoxylon stygium, Aspergillus mulundensis, Berkeleyomyces basicola (syn. Thielaviopsis basicola), Ceratocystis smalleyi, two Cercospora beticola strains, Coleophoma cylindrospora, Fusarium fracticaudum, Phialophora cf. hyalina, and Morchella septimelata.</title>
        <authorList>
            <person name="Wingfield B.D."/>
            <person name="Bills G.F."/>
            <person name="Dong Y."/>
            <person name="Huang W."/>
            <person name="Nel W.J."/>
            <person name="Swalarsk-Parry B.S."/>
            <person name="Vaghefi N."/>
            <person name="Wilken P.M."/>
            <person name="An Z."/>
            <person name="de Beer Z.W."/>
            <person name="De Vos L."/>
            <person name="Chen L."/>
            <person name="Duong T.A."/>
            <person name="Gao Y."/>
            <person name="Hammerbacher A."/>
            <person name="Kikkert J.R."/>
            <person name="Li Y."/>
            <person name="Li H."/>
            <person name="Li K."/>
            <person name="Li Q."/>
            <person name="Liu X."/>
            <person name="Ma X."/>
            <person name="Naidoo K."/>
            <person name="Pethybridge S.J."/>
            <person name="Sun J."/>
            <person name="Steenkamp E.T."/>
            <person name="van der Nest M.A."/>
            <person name="van Wyk S."/>
            <person name="Wingfield M.J."/>
            <person name="Xiong C."/>
            <person name="Yue Q."/>
            <person name="Zhang X."/>
        </authorList>
    </citation>
    <scope>NUCLEOTIDE SEQUENCE [LARGE SCALE GENOMIC DNA]</scope>
    <source>
        <strain evidence="3 4">BP6252</strain>
    </source>
</reference>
<dbReference type="EMBL" id="PDLM01000013">
    <property type="protein sequence ID" value="RDW63663.1"/>
    <property type="molecule type" value="Genomic_DNA"/>
</dbReference>
<dbReference type="OrthoDB" id="674604at2759"/>
<sequence length="349" mass="40475">MVFNGILNIYHPQSPERNEAQACLTALFLTYPRDDREKLIHMKGTRVEGTCEWIKTHQLYDSWTHSQSQLLWISGGPGKGKTMLSIFLAEELERTTKGSQDMLFIQYFCDNKDEKRNTAVAIIRGIIFQLLQLQPKLIRYILPYFQIQKESLFTSSSFDTLWRIFENMLHDSDLGTIYCVLDGLDEYDTASIEMLLKKLRAFFLMNSCGSSPPYLNLIVVSRDLPDFIPDLLSSFPRILLDSDTEFEVHNDIRHFIKVKVDELSILRQYPVPLQKRVNQVLQDSAQGTFLRVGIVAKELRKYRVTEVEKALDCFPPGLDELYARILLQIDIDRRETAAKILLWVVMAMH</sequence>
<proteinExistence type="predicted"/>
<dbReference type="PANTHER" id="PTHR10039:SF14">
    <property type="entry name" value="NACHT DOMAIN-CONTAINING PROTEIN"/>
    <property type="match status" value="1"/>
</dbReference>
<organism evidence="3 4">
    <name type="scientific">Coleophoma cylindrospora</name>
    <dbReference type="NCBI Taxonomy" id="1849047"/>
    <lineage>
        <taxon>Eukaryota</taxon>
        <taxon>Fungi</taxon>
        <taxon>Dikarya</taxon>
        <taxon>Ascomycota</taxon>
        <taxon>Pezizomycotina</taxon>
        <taxon>Leotiomycetes</taxon>
        <taxon>Helotiales</taxon>
        <taxon>Dermateaceae</taxon>
        <taxon>Coleophoma</taxon>
    </lineage>
</organism>
<evidence type="ECO:0000313" key="4">
    <source>
        <dbReference type="Proteomes" id="UP000256645"/>
    </source>
</evidence>
<dbReference type="InterPro" id="IPR027417">
    <property type="entry name" value="P-loop_NTPase"/>
</dbReference>
<dbReference type="PANTHER" id="PTHR10039">
    <property type="entry name" value="AMELOGENIN"/>
    <property type="match status" value="1"/>
</dbReference>
<keyword evidence="1" id="KW-0677">Repeat</keyword>
<accession>A0A3D8QPB6</accession>
<evidence type="ECO:0000313" key="3">
    <source>
        <dbReference type="EMBL" id="RDW63663.1"/>
    </source>
</evidence>
<name>A0A3D8QPB6_9HELO</name>
<dbReference type="SUPFAM" id="SSF52540">
    <property type="entry name" value="P-loop containing nucleoside triphosphate hydrolases"/>
    <property type="match status" value="1"/>
</dbReference>
<comment type="caution">
    <text evidence="3">The sequence shown here is derived from an EMBL/GenBank/DDBJ whole genome shotgun (WGS) entry which is preliminary data.</text>
</comment>